<proteinExistence type="predicted"/>
<feature type="transmembrane region" description="Helical" evidence="6">
    <location>
        <begin position="61"/>
        <end position="84"/>
    </location>
</feature>
<accession>A0A7S9PYX8</accession>
<keyword evidence="3 6" id="KW-0812">Transmembrane</keyword>
<feature type="transmembrane region" description="Helical" evidence="6">
    <location>
        <begin position="105"/>
        <end position="126"/>
    </location>
</feature>
<feature type="transmembrane region" description="Helical" evidence="6">
    <location>
        <begin position="228"/>
        <end position="247"/>
    </location>
</feature>
<dbReference type="AlphaFoldDB" id="A0A7S9PYX8"/>
<feature type="transmembrane region" description="Helical" evidence="6">
    <location>
        <begin position="344"/>
        <end position="365"/>
    </location>
</feature>
<feature type="transmembrane region" description="Helical" evidence="6">
    <location>
        <begin position="308"/>
        <end position="332"/>
    </location>
</feature>
<feature type="transmembrane region" description="Helical" evidence="6">
    <location>
        <begin position="267"/>
        <end position="287"/>
    </location>
</feature>
<dbReference type="Proteomes" id="UP000594759">
    <property type="component" value="Chromosome"/>
</dbReference>
<dbReference type="EMBL" id="CP064939">
    <property type="protein sequence ID" value="QPH39933.1"/>
    <property type="molecule type" value="Genomic_DNA"/>
</dbReference>
<dbReference type="Pfam" id="PF01943">
    <property type="entry name" value="Polysacc_synt"/>
    <property type="match status" value="1"/>
</dbReference>
<evidence type="ECO:0000256" key="2">
    <source>
        <dbReference type="ARBA" id="ARBA00022475"/>
    </source>
</evidence>
<keyword evidence="5 6" id="KW-0472">Membrane</keyword>
<evidence type="ECO:0000256" key="5">
    <source>
        <dbReference type="ARBA" id="ARBA00023136"/>
    </source>
</evidence>
<feature type="transmembrane region" description="Helical" evidence="6">
    <location>
        <begin position="198"/>
        <end position="216"/>
    </location>
</feature>
<feature type="transmembrane region" description="Helical" evidence="6">
    <location>
        <begin position="166"/>
        <end position="186"/>
    </location>
</feature>
<dbReference type="PANTHER" id="PTHR30250:SF11">
    <property type="entry name" value="O-ANTIGEN TRANSPORTER-RELATED"/>
    <property type="match status" value="1"/>
</dbReference>
<dbReference type="InterPro" id="IPR002797">
    <property type="entry name" value="Polysacc_synth"/>
</dbReference>
<feature type="transmembrane region" description="Helical" evidence="6">
    <location>
        <begin position="31"/>
        <end position="55"/>
    </location>
</feature>
<comment type="subcellular location">
    <subcellularLocation>
        <location evidence="1">Cell membrane</location>
        <topology evidence="1">Multi-pass membrane protein</topology>
    </subcellularLocation>
</comment>
<evidence type="ECO:0000256" key="6">
    <source>
        <dbReference type="SAM" id="Phobius"/>
    </source>
</evidence>
<dbReference type="InterPro" id="IPR050833">
    <property type="entry name" value="Poly_Biosynth_Transport"/>
</dbReference>
<protein>
    <submittedName>
        <fullName evidence="7">Oligosaccharide flippase family protein</fullName>
    </submittedName>
</protein>
<name>A0A7S9PYX8_9SPHI</name>
<evidence type="ECO:0000256" key="4">
    <source>
        <dbReference type="ARBA" id="ARBA00022989"/>
    </source>
</evidence>
<dbReference type="KEGG" id="pex:IZT61_01195"/>
<evidence type="ECO:0000313" key="8">
    <source>
        <dbReference type="Proteomes" id="UP000594759"/>
    </source>
</evidence>
<organism evidence="7 8">
    <name type="scientific">Pedobacter endophyticus</name>
    <dbReference type="NCBI Taxonomy" id="2789740"/>
    <lineage>
        <taxon>Bacteria</taxon>
        <taxon>Pseudomonadati</taxon>
        <taxon>Bacteroidota</taxon>
        <taxon>Sphingobacteriia</taxon>
        <taxon>Sphingobacteriales</taxon>
        <taxon>Sphingobacteriaceae</taxon>
        <taxon>Pedobacter</taxon>
    </lineage>
</organism>
<dbReference type="GO" id="GO:0005886">
    <property type="term" value="C:plasma membrane"/>
    <property type="evidence" value="ECO:0007669"/>
    <property type="project" value="UniProtKB-SubCell"/>
</dbReference>
<feature type="transmembrane region" description="Helical" evidence="6">
    <location>
        <begin position="377"/>
        <end position="397"/>
    </location>
</feature>
<keyword evidence="8" id="KW-1185">Reference proteome</keyword>
<dbReference type="RefSeq" id="WP_196099391.1">
    <property type="nucleotide sequence ID" value="NZ_CP064939.1"/>
</dbReference>
<feature type="transmembrane region" description="Helical" evidence="6">
    <location>
        <begin position="138"/>
        <end position="154"/>
    </location>
</feature>
<evidence type="ECO:0000313" key="7">
    <source>
        <dbReference type="EMBL" id="QPH39933.1"/>
    </source>
</evidence>
<dbReference type="PANTHER" id="PTHR30250">
    <property type="entry name" value="PST FAMILY PREDICTED COLANIC ACID TRANSPORTER"/>
    <property type="match status" value="1"/>
</dbReference>
<evidence type="ECO:0000256" key="3">
    <source>
        <dbReference type="ARBA" id="ARBA00022692"/>
    </source>
</evidence>
<keyword evidence="4 6" id="KW-1133">Transmembrane helix</keyword>
<sequence>MATDIIVKKIQGFKVFAKEQDLFSKLKSTGLYLLVPLINFSVSIFTSPIFARYLTAQEFGYLGYFTSLATFISCFYGLLFQTYYMSVYFRENEQERREVLSTLTLFNVLWNLVFFPLSYVGLYFYFKLTHSEIPFYPFALFCLGGGVLGTYKGFIQVNYRLSNKPIAFVLLVSGYRVLSTLASLYFVAYAKMGLQGRLLGAFIVEVLFLIFSMYLILKGTSLKIHWSVLKKAYKIILPLFPASFLLLPLGNFDNIVLERLNQSAEMGLYNIGKGIASYVYIALFPFYQTFEPNIYKNVVQGNFRSLKVTGGALIALIIVSVIGFWIVSPYIIDYLTAGKYLAAVHYANILALTSGLMIIFSFFDAIINALQETKKHLYINSIIAVICVATYSVFGLYFKQVGVAVATIITYCLLILLQATFVVRKIKILSSAHI</sequence>
<evidence type="ECO:0000256" key="1">
    <source>
        <dbReference type="ARBA" id="ARBA00004651"/>
    </source>
</evidence>
<keyword evidence="2" id="KW-1003">Cell membrane</keyword>
<gene>
    <name evidence="7" type="ORF">IZT61_01195</name>
</gene>
<reference evidence="7 8" key="1">
    <citation type="submission" date="2020-11" db="EMBL/GenBank/DDBJ databases">
        <title>Pedobacter endophytica, an endophytic bacteria isolated form Carex pumila.</title>
        <authorList>
            <person name="Peng Y."/>
            <person name="Jiang L."/>
            <person name="Lee J."/>
        </authorList>
    </citation>
    <scope>NUCLEOTIDE SEQUENCE [LARGE SCALE GENOMIC DNA]</scope>
    <source>
        <strain evidence="7 8">JBR3-12</strain>
    </source>
</reference>
<feature type="transmembrane region" description="Helical" evidence="6">
    <location>
        <begin position="403"/>
        <end position="423"/>
    </location>
</feature>